<evidence type="ECO:0000313" key="5">
    <source>
        <dbReference type="Proteomes" id="UP000008366"/>
    </source>
</evidence>
<feature type="transmembrane region" description="Helical" evidence="2">
    <location>
        <begin position="132"/>
        <end position="152"/>
    </location>
</feature>
<keyword evidence="2" id="KW-0472">Membrane</keyword>
<name>K6W919_9MICO</name>
<dbReference type="OrthoDB" id="9799090at2"/>
<dbReference type="STRING" id="1184609.KILIM_025_00270"/>
<sequence>MERVRRLSTLWHDLSPTTRLVLTIPLLVGFYYVVPVDAVDAFAVPRIIGTVLVVVVLGRTILSELRNRDSDISSLVILFLAVVIVGSLLFFTLQTHRPQEFVGLETRTDALYFTLTAMTTVGFGDIHAQGQVARAVVSVLLVFDVVFIAALLSRMSDRLLRPLNDLATIDNDASAEPSTRAESVSREGEENT</sequence>
<organism evidence="4 5">
    <name type="scientific">Kineosphaera limosa NBRC 100340</name>
    <dbReference type="NCBI Taxonomy" id="1184609"/>
    <lineage>
        <taxon>Bacteria</taxon>
        <taxon>Bacillati</taxon>
        <taxon>Actinomycetota</taxon>
        <taxon>Actinomycetes</taxon>
        <taxon>Micrococcales</taxon>
        <taxon>Dermatophilaceae</taxon>
        <taxon>Kineosphaera</taxon>
    </lineage>
</organism>
<feature type="region of interest" description="Disordered" evidence="1">
    <location>
        <begin position="172"/>
        <end position="192"/>
    </location>
</feature>
<evidence type="ECO:0000313" key="4">
    <source>
        <dbReference type="EMBL" id="GAB95690.1"/>
    </source>
</evidence>
<comment type="caution">
    <text evidence="4">The sequence shown here is derived from an EMBL/GenBank/DDBJ whole genome shotgun (WGS) entry which is preliminary data.</text>
</comment>
<feature type="compositionally biased region" description="Basic and acidic residues" evidence="1">
    <location>
        <begin position="183"/>
        <end position="192"/>
    </location>
</feature>
<feature type="transmembrane region" description="Helical" evidence="2">
    <location>
        <begin position="74"/>
        <end position="93"/>
    </location>
</feature>
<dbReference type="SUPFAM" id="SSF81324">
    <property type="entry name" value="Voltage-gated potassium channels"/>
    <property type="match status" value="1"/>
</dbReference>
<feature type="transmembrane region" description="Helical" evidence="2">
    <location>
        <begin position="42"/>
        <end position="62"/>
    </location>
</feature>
<proteinExistence type="predicted"/>
<accession>K6W919</accession>
<dbReference type="Proteomes" id="UP000008366">
    <property type="component" value="Unassembled WGS sequence"/>
</dbReference>
<reference evidence="4 5" key="1">
    <citation type="submission" date="2012-08" db="EMBL/GenBank/DDBJ databases">
        <title>Whole genome shotgun sequence of Kineosphaera limosa NBRC 100340.</title>
        <authorList>
            <person name="Yoshida I."/>
            <person name="Isaki S."/>
            <person name="Hosoyama A."/>
            <person name="Tsuchikane K."/>
            <person name="Katsumata H."/>
            <person name="Ando Y."/>
            <person name="Ohji S."/>
            <person name="Hamada M."/>
            <person name="Tamura T."/>
            <person name="Yamazoe A."/>
            <person name="Yamazaki S."/>
            <person name="Fujita N."/>
        </authorList>
    </citation>
    <scope>NUCLEOTIDE SEQUENCE [LARGE SCALE GENOMIC DNA]</scope>
    <source>
        <strain evidence="4 5">NBRC 100340</strain>
    </source>
</reference>
<dbReference type="Pfam" id="PF07885">
    <property type="entry name" value="Ion_trans_2"/>
    <property type="match status" value="1"/>
</dbReference>
<evidence type="ECO:0000256" key="2">
    <source>
        <dbReference type="SAM" id="Phobius"/>
    </source>
</evidence>
<dbReference type="Gene3D" id="1.10.287.70">
    <property type="match status" value="1"/>
</dbReference>
<protein>
    <recommendedName>
        <fullName evidence="3">Potassium channel domain-containing protein</fullName>
    </recommendedName>
</protein>
<keyword evidence="2" id="KW-0812">Transmembrane</keyword>
<gene>
    <name evidence="4" type="ORF">KILIM_025_00270</name>
</gene>
<dbReference type="EMBL" id="BAHD01000025">
    <property type="protein sequence ID" value="GAB95690.1"/>
    <property type="molecule type" value="Genomic_DNA"/>
</dbReference>
<feature type="transmembrane region" description="Helical" evidence="2">
    <location>
        <begin position="20"/>
        <end position="36"/>
    </location>
</feature>
<dbReference type="AlphaFoldDB" id="K6W919"/>
<dbReference type="eggNOG" id="ENOG5032SBH">
    <property type="taxonomic scope" value="Bacteria"/>
</dbReference>
<evidence type="ECO:0000256" key="1">
    <source>
        <dbReference type="SAM" id="MobiDB-lite"/>
    </source>
</evidence>
<keyword evidence="2" id="KW-1133">Transmembrane helix</keyword>
<feature type="domain" description="Potassium channel" evidence="3">
    <location>
        <begin position="79"/>
        <end position="159"/>
    </location>
</feature>
<dbReference type="InterPro" id="IPR013099">
    <property type="entry name" value="K_chnl_dom"/>
</dbReference>
<keyword evidence="5" id="KW-1185">Reference proteome</keyword>
<evidence type="ECO:0000259" key="3">
    <source>
        <dbReference type="Pfam" id="PF07885"/>
    </source>
</evidence>